<keyword evidence="8 14" id="KW-0378">Hydrolase</keyword>
<keyword evidence="3 14" id="KW-1003">Cell membrane</keyword>
<sequence length="712" mass="76997">MTGRQEEVVDRGSGINRREQREQNAGKGLRWGPPWRVEGARPDTESDRWADSWRRPGGSRFWLVLTGLLVVNWLLSGLLLAPPQRLDVPYTVFREQVEAGNVAEVTTVGDTIEGRFEEEVTYPPRDQNSRPGEDALPPLSGQPRSSTLFTTERPSFADDGLMNLLLRENVTVNAEPPDRVPVWQQLVFGFGPTILLVALLVWLARRSAAGAGLSAGMGLSRSKARRYSPEGGPRTTFDDVAGIDDVEEEVREIVDFLRNPDRYRRLGARVPKGVLLSGPPGTGKTLLARAVAGEAGVPFFSVSAAEFIEMIVGVGASRVRDLFEQAKKDAPAIIFIDELDAIGRARGSGATVSGHDEREQTLNQVLTEMDGFDGSEGVVVMAATNRPEILDPALLRAGRFDRRVMVNPPDTTGRQQILAVHTRGVPLGDDVDLAVLASATPGMVGADLRNLVNEAALLAARRDHERVQMADFTDALEKMVLGAERKILLTPEERERTAYHESGHALLGMLTPGADPVRKISIIPRGMALGVTLQSPETDRYGYSRRYLQGRIVGALGGRAAEDLVYGDITTGAENDLEQATKIARQMVGRWGMSDAVGPVSVLPDPRTEQPLVLDGTGPAPATRELVDAEVRRILEECYAQAYATLTGHRDRLDSLARTLLAAETLDADEAYKAAGLPPQAPAEVAVPAGADRPGSDALTGRTGQPEAVAAR</sequence>
<comment type="caution">
    <text evidence="14">Lacks conserved residue(s) required for the propagation of feature annotation.</text>
</comment>
<feature type="compositionally biased region" description="Basic and acidic residues" evidence="16">
    <location>
        <begin position="38"/>
        <end position="50"/>
    </location>
</feature>
<dbReference type="Pfam" id="PF17862">
    <property type="entry name" value="AAA_lid_3"/>
    <property type="match status" value="1"/>
</dbReference>
<feature type="compositionally biased region" description="Low complexity" evidence="16">
    <location>
        <begin position="682"/>
        <end position="691"/>
    </location>
</feature>
<reference evidence="19" key="1">
    <citation type="journal article" date="2019" name="Int. J. Syst. Evol. Microbiol.">
        <title>The Global Catalogue of Microorganisms (GCM) 10K type strain sequencing project: providing services to taxonomists for standard genome sequencing and annotation.</title>
        <authorList>
            <consortium name="The Broad Institute Genomics Platform"/>
            <consortium name="The Broad Institute Genome Sequencing Center for Infectious Disease"/>
            <person name="Wu L."/>
            <person name="Ma J."/>
        </authorList>
    </citation>
    <scope>NUCLEOTIDE SEQUENCE [LARGE SCALE GENOMIC DNA]</scope>
    <source>
        <strain evidence="19">JCM 3338</strain>
    </source>
</reference>
<dbReference type="InterPro" id="IPR041569">
    <property type="entry name" value="AAA_lid_3"/>
</dbReference>
<dbReference type="Pfam" id="PF00004">
    <property type="entry name" value="AAA"/>
    <property type="match status" value="1"/>
</dbReference>
<evidence type="ECO:0000256" key="10">
    <source>
        <dbReference type="ARBA" id="ARBA00022840"/>
    </source>
</evidence>
<evidence type="ECO:0000256" key="4">
    <source>
        <dbReference type="ARBA" id="ARBA00022670"/>
    </source>
</evidence>
<dbReference type="InterPro" id="IPR011546">
    <property type="entry name" value="Pept_M41_FtsH_extracell"/>
</dbReference>
<gene>
    <name evidence="14 18" type="primary">ftsH</name>
    <name evidence="18" type="ORF">ACFSHS_07470</name>
</gene>
<dbReference type="Gene3D" id="3.40.50.300">
    <property type="entry name" value="P-loop containing nucleotide triphosphate hydrolases"/>
    <property type="match status" value="1"/>
</dbReference>
<feature type="region of interest" description="Disordered" evidence="16">
    <location>
        <begin position="121"/>
        <end position="149"/>
    </location>
</feature>
<keyword evidence="9 14" id="KW-0862">Zinc</keyword>
<feature type="region of interest" description="Disordered" evidence="16">
    <location>
        <begin position="673"/>
        <end position="712"/>
    </location>
</feature>
<dbReference type="EMBL" id="JBHUHP010000008">
    <property type="protein sequence ID" value="MFD2091414.1"/>
    <property type="molecule type" value="Genomic_DNA"/>
</dbReference>
<dbReference type="InterPro" id="IPR003960">
    <property type="entry name" value="ATPase_AAA_CS"/>
</dbReference>
<evidence type="ECO:0000256" key="15">
    <source>
        <dbReference type="RuleBase" id="RU003651"/>
    </source>
</evidence>
<feature type="binding site" evidence="14">
    <location>
        <position position="500"/>
    </location>
    <ligand>
        <name>Zn(2+)</name>
        <dbReference type="ChEBI" id="CHEBI:29105"/>
        <note>catalytic</note>
    </ligand>
</feature>
<dbReference type="HAMAP" id="MF_01458">
    <property type="entry name" value="FtsH"/>
    <property type="match status" value="1"/>
</dbReference>
<evidence type="ECO:0000259" key="17">
    <source>
        <dbReference type="SMART" id="SM00382"/>
    </source>
</evidence>
<accession>A0ABW4XA06</accession>
<evidence type="ECO:0000256" key="1">
    <source>
        <dbReference type="ARBA" id="ARBA00004370"/>
    </source>
</evidence>
<dbReference type="CDD" id="cd19501">
    <property type="entry name" value="RecA-like_FtsH"/>
    <property type="match status" value="1"/>
</dbReference>
<keyword evidence="12 14" id="KW-0482">Metalloprotease</keyword>
<comment type="caution">
    <text evidence="18">The sequence shown here is derived from an EMBL/GenBank/DDBJ whole genome shotgun (WGS) entry which is preliminary data.</text>
</comment>
<feature type="region of interest" description="Disordered" evidence="16">
    <location>
        <begin position="1"/>
        <end position="50"/>
    </location>
</feature>
<name>A0ABW4XA06_9ACTN</name>
<keyword evidence="11 14" id="KW-1133">Transmembrane helix</keyword>
<dbReference type="Gene3D" id="1.20.58.760">
    <property type="entry name" value="Peptidase M41"/>
    <property type="match status" value="1"/>
</dbReference>
<feature type="domain" description="AAA+ ATPase" evidence="17">
    <location>
        <begin position="270"/>
        <end position="410"/>
    </location>
</feature>
<dbReference type="PROSITE" id="PS00674">
    <property type="entry name" value="AAA"/>
    <property type="match status" value="1"/>
</dbReference>
<dbReference type="GO" id="GO:0008237">
    <property type="term" value="F:metallopeptidase activity"/>
    <property type="evidence" value="ECO:0007669"/>
    <property type="project" value="UniProtKB-KW"/>
</dbReference>
<dbReference type="InterPro" id="IPR003959">
    <property type="entry name" value="ATPase_AAA_core"/>
</dbReference>
<keyword evidence="4 14" id="KW-0645">Protease</keyword>
<dbReference type="InterPro" id="IPR003593">
    <property type="entry name" value="AAA+_ATPase"/>
</dbReference>
<comment type="subcellular location">
    <subcellularLocation>
        <location evidence="14">Cell membrane</location>
        <topology evidence="14">Multi-pass membrane protein</topology>
        <orientation evidence="14">Cytoplasmic side</orientation>
    </subcellularLocation>
    <subcellularLocation>
        <location evidence="1">Membrane</location>
    </subcellularLocation>
</comment>
<dbReference type="SMART" id="SM00382">
    <property type="entry name" value="AAA"/>
    <property type="match status" value="1"/>
</dbReference>
<dbReference type="RefSeq" id="WP_376873675.1">
    <property type="nucleotide sequence ID" value="NZ_JBHUHP010000008.1"/>
</dbReference>
<comment type="similarity">
    <text evidence="15">Belongs to the AAA ATPase family.</text>
</comment>
<keyword evidence="6 14" id="KW-0479">Metal-binding</keyword>
<evidence type="ECO:0000256" key="11">
    <source>
        <dbReference type="ARBA" id="ARBA00022989"/>
    </source>
</evidence>
<feature type="binding site" evidence="14">
    <location>
        <position position="576"/>
    </location>
    <ligand>
        <name>Zn(2+)</name>
        <dbReference type="ChEBI" id="CHEBI:29105"/>
        <note>catalytic</note>
    </ligand>
</feature>
<evidence type="ECO:0000256" key="7">
    <source>
        <dbReference type="ARBA" id="ARBA00022741"/>
    </source>
</evidence>
<evidence type="ECO:0000256" key="14">
    <source>
        <dbReference type="HAMAP-Rule" id="MF_01458"/>
    </source>
</evidence>
<comment type="cofactor">
    <cofactor evidence="14">
        <name>Zn(2+)</name>
        <dbReference type="ChEBI" id="CHEBI:29105"/>
    </cofactor>
    <text evidence="14">Binds 1 zinc ion per subunit.</text>
</comment>
<dbReference type="PANTHER" id="PTHR23076">
    <property type="entry name" value="METALLOPROTEASE M41 FTSH"/>
    <property type="match status" value="1"/>
</dbReference>
<keyword evidence="10 14" id="KW-0067">ATP-binding</keyword>
<dbReference type="InterPro" id="IPR027417">
    <property type="entry name" value="P-loop_NTPase"/>
</dbReference>
<comment type="similarity">
    <text evidence="2 14">In the C-terminal section; belongs to the peptidase M41 family.</text>
</comment>
<feature type="active site" evidence="14">
    <location>
        <position position="501"/>
    </location>
</feature>
<dbReference type="InterPro" id="IPR037219">
    <property type="entry name" value="Peptidase_M41-like"/>
</dbReference>
<proteinExistence type="inferred from homology"/>
<feature type="transmembrane region" description="Helical" evidence="14">
    <location>
        <begin position="61"/>
        <end position="81"/>
    </location>
</feature>
<dbReference type="SUPFAM" id="SSF140990">
    <property type="entry name" value="FtsH protease domain-like"/>
    <property type="match status" value="1"/>
</dbReference>
<keyword evidence="7 14" id="KW-0547">Nucleotide-binding</keyword>
<dbReference type="Pfam" id="PF06480">
    <property type="entry name" value="FtsH_ext"/>
    <property type="match status" value="1"/>
</dbReference>
<dbReference type="InterPro" id="IPR005936">
    <property type="entry name" value="FtsH"/>
</dbReference>
<evidence type="ECO:0000256" key="2">
    <source>
        <dbReference type="ARBA" id="ARBA00010044"/>
    </source>
</evidence>
<protein>
    <recommendedName>
        <fullName evidence="14">ATP-dependent zinc metalloprotease FtsH</fullName>
        <ecNumber evidence="14">3.4.24.-</ecNumber>
    </recommendedName>
</protein>
<feature type="binding site" evidence="14">
    <location>
        <begin position="278"/>
        <end position="285"/>
    </location>
    <ligand>
        <name>ATP</name>
        <dbReference type="ChEBI" id="CHEBI:30616"/>
    </ligand>
</feature>
<dbReference type="PANTHER" id="PTHR23076:SF97">
    <property type="entry name" value="ATP-DEPENDENT ZINC METALLOPROTEASE YME1L1"/>
    <property type="match status" value="1"/>
</dbReference>
<keyword evidence="19" id="KW-1185">Reference proteome</keyword>
<evidence type="ECO:0000256" key="13">
    <source>
        <dbReference type="ARBA" id="ARBA00023136"/>
    </source>
</evidence>
<evidence type="ECO:0000256" key="6">
    <source>
        <dbReference type="ARBA" id="ARBA00022723"/>
    </source>
</evidence>
<dbReference type="Gene3D" id="3.30.720.210">
    <property type="match status" value="1"/>
</dbReference>
<evidence type="ECO:0000256" key="8">
    <source>
        <dbReference type="ARBA" id="ARBA00022801"/>
    </source>
</evidence>
<dbReference type="NCBIfam" id="TIGR01241">
    <property type="entry name" value="FtsH_fam"/>
    <property type="match status" value="1"/>
</dbReference>
<evidence type="ECO:0000313" key="18">
    <source>
        <dbReference type="EMBL" id="MFD2091414.1"/>
    </source>
</evidence>
<dbReference type="EC" id="3.4.24.-" evidence="14"/>
<dbReference type="Gene3D" id="1.10.8.60">
    <property type="match status" value="1"/>
</dbReference>
<comment type="function">
    <text evidence="14">Acts as a processive, ATP-dependent zinc metallopeptidase for both cytoplasmic and membrane proteins. Plays a role in the quality control of integral membrane proteins.</text>
</comment>
<keyword evidence="13 14" id="KW-0472">Membrane</keyword>
<dbReference type="InterPro" id="IPR000642">
    <property type="entry name" value="Peptidase_M41"/>
</dbReference>
<evidence type="ECO:0000256" key="12">
    <source>
        <dbReference type="ARBA" id="ARBA00023049"/>
    </source>
</evidence>
<dbReference type="Pfam" id="PF01434">
    <property type="entry name" value="Peptidase_M41"/>
    <property type="match status" value="1"/>
</dbReference>
<evidence type="ECO:0000256" key="16">
    <source>
        <dbReference type="SAM" id="MobiDB-lite"/>
    </source>
</evidence>
<dbReference type="Proteomes" id="UP001597402">
    <property type="component" value="Unassembled WGS sequence"/>
</dbReference>
<dbReference type="SUPFAM" id="SSF52540">
    <property type="entry name" value="P-loop containing nucleoside triphosphate hydrolases"/>
    <property type="match status" value="1"/>
</dbReference>
<evidence type="ECO:0000256" key="3">
    <source>
        <dbReference type="ARBA" id="ARBA00022475"/>
    </source>
</evidence>
<comment type="similarity">
    <text evidence="14">In the central section; belongs to the AAA ATPase family.</text>
</comment>
<organism evidence="18 19">
    <name type="scientific">Blastococcus deserti</name>
    <dbReference type="NCBI Taxonomy" id="2259033"/>
    <lineage>
        <taxon>Bacteria</taxon>
        <taxon>Bacillati</taxon>
        <taxon>Actinomycetota</taxon>
        <taxon>Actinomycetes</taxon>
        <taxon>Geodermatophilales</taxon>
        <taxon>Geodermatophilaceae</taxon>
        <taxon>Blastococcus</taxon>
    </lineage>
</organism>
<evidence type="ECO:0000313" key="19">
    <source>
        <dbReference type="Proteomes" id="UP001597402"/>
    </source>
</evidence>
<feature type="compositionally biased region" description="Basic and acidic residues" evidence="16">
    <location>
        <begin position="1"/>
        <end position="24"/>
    </location>
</feature>
<evidence type="ECO:0000256" key="9">
    <source>
        <dbReference type="ARBA" id="ARBA00022833"/>
    </source>
</evidence>
<feature type="binding site" evidence="14">
    <location>
        <position position="504"/>
    </location>
    <ligand>
        <name>Zn(2+)</name>
        <dbReference type="ChEBI" id="CHEBI:29105"/>
        <note>catalytic</note>
    </ligand>
</feature>
<evidence type="ECO:0000256" key="5">
    <source>
        <dbReference type="ARBA" id="ARBA00022692"/>
    </source>
</evidence>
<keyword evidence="5 14" id="KW-0812">Transmembrane</keyword>
<comment type="subunit">
    <text evidence="14">Homohexamer.</text>
</comment>